<dbReference type="PANTHER" id="PTHR35807">
    <property type="entry name" value="TRANSCRIPTIONAL REGULATOR REDD-RELATED"/>
    <property type="match status" value="1"/>
</dbReference>
<accession>A0AAU7U486</accession>
<gene>
    <name evidence="2" type="ORF">ABOD76_00810</name>
</gene>
<name>A0AAU7U486_9DEIO</name>
<dbReference type="Pfam" id="PF03704">
    <property type="entry name" value="BTAD"/>
    <property type="match status" value="1"/>
</dbReference>
<geneLocation type="plasmid" evidence="2">
    <name>pDson04</name>
</geneLocation>
<dbReference type="RefSeq" id="WP_350240691.1">
    <property type="nucleotide sequence ID" value="NZ_CP158296.1"/>
</dbReference>
<dbReference type="InterPro" id="IPR005158">
    <property type="entry name" value="BTAD"/>
</dbReference>
<dbReference type="InterPro" id="IPR041664">
    <property type="entry name" value="AAA_16"/>
</dbReference>
<dbReference type="Gene3D" id="1.25.40.10">
    <property type="entry name" value="Tetratricopeptide repeat domain"/>
    <property type="match status" value="1"/>
</dbReference>
<reference evidence="2" key="1">
    <citation type="submission" date="2024-06" db="EMBL/GenBank/DDBJ databases">
        <title>Draft Genome Sequence of Deinococcus sonorensis Type Strain KR-87, a Biofilm Producing Representative of the Genus Deinococcus.</title>
        <authorList>
            <person name="Boren L.S."/>
            <person name="Grosso R.A."/>
            <person name="Hugenberg-Cox A.N."/>
            <person name="Hill J.T.E."/>
            <person name="Albert C.M."/>
            <person name="Tuohy J.M."/>
        </authorList>
    </citation>
    <scope>NUCLEOTIDE SEQUENCE</scope>
    <source>
        <strain evidence="2">KR-87</strain>
        <plasmid evidence="2">pDson04</plasmid>
    </source>
</reference>
<organism evidence="2">
    <name type="scientific">Deinococcus sonorensis KR-87</name>
    <dbReference type="NCBI Taxonomy" id="694439"/>
    <lineage>
        <taxon>Bacteria</taxon>
        <taxon>Thermotogati</taxon>
        <taxon>Deinococcota</taxon>
        <taxon>Deinococci</taxon>
        <taxon>Deinococcales</taxon>
        <taxon>Deinococcaceae</taxon>
        <taxon>Deinococcus</taxon>
    </lineage>
</organism>
<dbReference type="KEGG" id="dsc:ABOD76_00810"/>
<dbReference type="EMBL" id="CP158296">
    <property type="protein sequence ID" value="XBV83296.1"/>
    <property type="molecule type" value="Genomic_DNA"/>
</dbReference>
<evidence type="ECO:0000259" key="1">
    <source>
        <dbReference type="SMART" id="SM01043"/>
    </source>
</evidence>
<sequence>MQMWHLRLLGPPALAAPDGREVRLERKTLALLATLALEGTLPRARLAQLLWPDTPGGAARNNLVHLLRRAKGTFGEALVEGADELTLTPNLRVDVRALASATPADPLPLGEFLSGTEFDDLPELADWLLVWRDTLAAQRTTLLTTWAAQAEADGDVAGALGQAGRLMDLDPLSEDAYRLAMRLQYRAGDRSAALQTYQRCKEILARELGETPSPQTVQLARDIDRGNLAVDVTPVRAVRPLPLAVLRPPLLVGREAAWAQMEEAWRLGQTIYVTGDAGIGKTRFVQDFVGSKGRALYLPARPGSQDVPFSAAARNVRARLAAAPHVTLPDWVRRELARVLPEMRGDEPPAPISSPEERLNYFLAHLEVVRRTAHGFAGIITDDVQYYDQATVELGAFFLTQSTPLGAQGEVPRHVLVYRRGTLPEVTQERQDQLVQAKLAVRIDLPPLDEAAVEALLDELRASDAFCAPPGLAGELQRLTGGNAQFLLDAIRHMYRTGEFSVTDALRLHARGAARLIAERLTHLSVPALQAARAAAVLRDEFTLEVVAAVLGVGLLDLASAWEELEDTQVMHGERFSHDLVQEVVLDGTPPAIRRLLHRSAARVLPGLGVHPGRVAQHWLDADDLRQAAPWLMRAGEAAEGTSRPVEAAAFYGRAAAAYRELQDQEGERAAQAAGQRAAP</sequence>
<dbReference type="SMART" id="SM01043">
    <property type="entry name" value="BTAD"/>
    <property type="match status" value="1"/>
</dbReference>
<dbReference type="InterPro" id="IPR051677">
    <property type="entry name" value="AfsR-DnrI-RedD_regulator"/>
</dbReference>
<dbReference type="InterPro" id="IPR011990">
    <property type="entry name" value="TPR-like_helical_dom_sf"/>
</dbReference>
<dbReference type="SUPFAM" id="SSF48452">
    <property type="entry name" value="TPR-like"/>
    <property type="match status" value="1"/>
</dbReference>
<feature type="domain" description="Bacterial transcriptional activator" evidence="1">
    <location>
        <begin position="93"/>
        <end position="224"/>
    </location>
</feature>
<evidence type="ECO:0000313" key="2">
    <source>
        <dbReference type="EMBL" id="XBV83296.1"/>
    </source>
</evidence>
<dbReference type="AlphaFoldDB" id="A0AAU7U486"/>
<protein>
    <submittedName>
        <fullName evidence="2">BTAD domain-containing putative transcriptional regulator</fullName>
    </submittedName>
</protein>
<keyword evidence="2" id="KW-0614">Plasmid</keyword>
<proteinExistence type="predicted"/>
<dbReference type="Pfam" id="PF13191">
    <property type="entry name" value="AAA_16"/>
    <property type="match status" value="1"/>
</dbReference>